<dbReference type="Proteomes" id="UP000284207">
    <property type="component" value="Unassembled WGS sequence"/>
</dbReference>
<reference evidence="1 2" key="1">
    <citation type="submission" date="2016-10" db="EMBL/GenBank/DDBJ databases">
        <title>Comparative genome analysis of multiple Pseudomonas spp. focuses on biocontrol and plant growth promoting traits.</title>
        <authorList>
            <person name="Tao X.-Y."/>
            <person name="Taylor C.G."/>
        </authorList>
    </citation>
    <scope>NUCLEOTIDE SEQUENCE [LARGE SCALE GENOMIC DNA]</scope>
    <source>
        <strain evidence="1 2">36B3</strain>
    </source>
</reference>
<evidence type="ECO:0000313" key="2">
    <source>
        <dbReference type="Proteomes" id="UP000284207"/>
    </source>
</evidence>
<organism evidence="1 2">
    <name type="scientific">Pseudomonas moraviensis</name>
    <dbReference type="NCBI Taxonomy" id="321662"/>
    <lineage>
        <taxon>Bacteria</taxon>
        <taxon>Pseudomonadati</taxon>
        <taxon>Pseudomonadota</taxon>
        <taxon>Gammaproteobacteria</taxon>
        <taxon>Pseudomonadales</taxon>
        <taxon>Pseudomonadaceae</taxon>
        <taxon>Pseudomonas</taxon>
    </lineage>
</organism>
<gene>
    <name evidence="1" type="ORF">BK674_05880</name>
</gene>
<sequence>MNSKIYEEYNHWLGQNEDSNWNEYITEQVAKGVLKKFNAEDWKHLHDTILSMEQYWQERSAAALGELRSADAIEILKLLLDSEFIEVSIAAASELDWTETPIETKYAERIQNIIDQLPPEEIDYYPELYNLLEKAKKSDKNQ</sequence>
<evidence type="ECO:0008006" key="3">
    <source>
        <dbReference type="Google" id="ProtNLM"/>
    </source>
</evidence>
<accession>A0A423NT75</accession>
<dbReference type="RefSeq" id="WP_123418137.1">
    <property type="nucleotide sequence ID" value="NZ_MOCA01000003.1"/>
</dbReference>
<dbReference type="EMBL" id="MOCA01000003">
    <property type="protein sequence ID" value="ROO01455.1"/>
    <property type="molecule type" value="Genomic_DNA"/>
</dbReference>
<evidence type="ECO:0000313" key="1">
    <source>
        <dbReference type="EMBL" id="ROO01455.1"/>
    </source>
</evidence>
<proteinExistence type="predicted"/>
<dbReference type="AlphaFoldDB" id="A0A423NT75"/>
<protein>
    <recommendedName>
        <fullName evidence="3">HEAT repeat domain-containing protein</fullName>
    </recommendedName>
</protein>
<name>A0A423NT75_9PSED</name>
<comment type="caution">
    <text evidence="1">The sequence shown here is derived from an EMBL/GenBank/DDBJ whole genome shotgun (WGS) entry which is preliminary data.</text>
</comment>